<gene>
    <name evidence="6" type="ordered locus">TASI_0638</name>
</gene>
<keyword evidence="3 6" id="KW-0808">Transferase</keyword>
<dbReference type="InterPro" id="IPR004384">
    <property type="entry name" value="RNA_MeTrfase_TrmJ/LasT"/>
</dbReference>
<dbReference type="Gene3D" id="1.10.8.590">
    <property type="match status" value="1"/>
</dbReference>
<dbReference type="STRING" id="1008459.TASI_0638"/>
<dbReference type="PANTHER" id="PTHR42786:SF2">
    <property type="entry name" value="TRNA (CYTIDINE_URIDINE-2'-O-)-METHYLTRANSFERASE TRMJ"/>
    <property type="match status" value="1"/>
</dbReference>
<dbReference type="GO" id="GO:0003723">
    <property type="term" value="F:RNA binding"/>
    <property type="evidence" value="ECO:0007669"/>
    <property type="project" value="InterPro"/>
</dbReference>
<dbReference type="GO" id="GO:0008173">
    <property type="term" value="F:RNA methyltransferase activity"/>
    <property type="evidence" value="ECO:0007669"/>
    <property type="project" value="InterPro"/>
</dbReference>
<dbReference type="PIRSF" id="PIRSF004808">
    <property type="entry name" value="LasT"/>
    <property type="match status" value="1"/>
</dbReference>
<dbReference type="HOGENOM" id="CLU_056931_0_0_4"/>
<dbReference type="Pfam" id="PF00588">
    <property type="entry name" value="SpoU_methylase"/>
    <property type="match status" value="1"/>
</dbReference>
<evidence type="ECO:0000259" key="5">
    <source>
        <dbReference type="Pfam" id="PF00588"/>
    </source>
</evidence>
<dbReference type="GO" id="GO:0002128">
    <property type="term" value="P:tRNA nucleoside ribose methylation"/>
    <property type="evidence" value="ECO:0007669"/>
    <property type="project" value="TreeGrafter"/>
</dbReference>
<keyword evidence="7" id="KW-1185">Reference proteome</keyword>
<dbReference type="OrthoDB" id="9806346at2"/>
<evidence type="ECO:0000256" key="4">
    <source>
        <dbReference type="ARBA" id="ARBA00022691"/>
    </source>
</evidence>
<protein>
    <submittedName>
        <fullName evidence="6">tRNA:Cm32/Um32 methyltransferase</fullName>
    </submittedName>
</protein>
<proteinExistence type="inferred from homology"/>
<feature type="domain" description="tRNA/rRNA methyltransferase SpoU type" evidence="5">
    <location>
        <begin position="12"/>
        <end position="164"/>
    </location>
</feature>
<dbReference type="EMBL" id="CP003059">
    <property type="protein sequence ID" value="AEP36412.1"/>
    <property type="molecule type" value="Genomic_DNA"/>
</dbReference>
<dbReference type="InterPro" id="IPR029026">
    <property type="entry name" value="tRNA_m1G_MTases_N"/>
</dbReference>
<reference key="1">
    <citation type="submission" date="2011-09" db="EMBL/GenBank/DDBJ databases">
        <title>Genomic characterization of the Taylorella genus.</title>
        <authorList>
            <person name="Hebert L."/>
            <person name="Moumen B."/>
            <person name="Pons N."/>
            <person name="Duquesne F."/>
            <person name="Breuil M.-F."/>
            <person name="Goux D."/>
            <person name="Batto J.-M."/>
            <person name="Renault P."/>
            <person name="Laugier C."/>
            <person name="Petry S."/>
        </authorList>
    </citation>
    <scope>NUCLEOTIDE SEQUENCE</scope>
    <source>
        <strain>MCE3</strain>
    </source>
</reference>
<keyword evidence="4" id="KW-0949">S-adenosyl-L-methionine</keyword>
<name>G4QAV2_TAYAM</name>
<comment type="similarity">
    <text evidence="1">Belongs to the class IV-like SAM-binding methyltransferase superfamily. RNA methyltransferase TrmH family.</text>
</comment>
<keyword evidence="2 6" id="KW-0489">Methyltransferase</keyword>
<dbReference type="PANTHER" id="PTHR42786">
    <property type="entry name" value="TRNA/RRNA METHYLTRANSFERASE"/>
    <property type="match status" value="1"/>
</dbReference>
<dbReference type="GO" id="GO:0005829">
    <property type="term" value="C:cytosol"/>
    <property type="evidence" value="ECO:0007669"/>
    <property type="project" value="TreeGrafter"/>
</dbReference>
<accession>G4QAV2</accession>
<evidence type="ECO:0000313" key="7">
    <source>
        <dbReference type="Proteomes" id="UP000009284"/>
    </source>
</evidence>
<dbReference type="SUPFAM" id="SSF75217">
    <property type="entry name" value="alpha/beta knot"/>
    <property type="match status" value="1"/>
</dbReference>
<dbReference type="eggNOG" id="COG0565">
    <property type="taxonomic scope" value="Bacteria"/>
</dbReference>
<dbReference type="AlphaFoldDB" id="G4QAV2"/>
<evidence type="ECO:0000256" key="2">
    <source>
        <dbReference type="ARBA" id="ARBA00022603"/>
    </source>
</evidence>
<evidence type="ECO:0000256" key="1">
    <source>
        <dbReference type="ARBA" id="ARBA00007228"/>
    </source>
</evidence>
<dbReference type="KEGG" id="tas:TASI_0638"/>
<dbReference type="RefSeq" id="WP_014111309.1">
    <property type="nucleotide sequence ID" value="NC_016043.1"/>
</dbReference>
<sequence>MNKTINLFLRTIFVLDKTSHGGNVGAAARALKTMQFSNLVLCNSSLKDIHLNSDAIAMASNAQDTLANIKVVENLSQALSEATLTFAMTARKRKDFESVDIRQMAIIAHKHLLETENHKIAVVMGNEQNGLDNASLYDFNYVVNIPANPEYSSLNVAQALQLAAWELRYEYILTGEIKEQMMEGEDIATHGQMNHLIKSVESILSESGYEKEKLASLERKLTHILLRAKISKEEVQMLLGIVKFLKAQNPNC</sequence>
<dbReference type="InterPro" id="IPR029028">
    <property type="entry name" value="Alpha/beta_knot_MTases"/>
</dbReference>
<evidence type="ECO:0000256" key="3">
    <source>
        <dbReference type="ARBA" id="ARBA00022679"/>
    </source>
</evidence>
<dbReference type="CDD" id="cd18093">
    <property type="entry name" value="SpoU-like_TrmJ"/>
    <property type="match status" value="1"/>
</dbReference>
<dbReference type="Gene3D" id="3.40.1280.10">
    <property type="match status" value="1"/>
</dbReference>
<organism evidence="6 7">
    <name type="scientific">Taylorella asinigenitalis (strain MCE3)</name>
    <dbReference type="NCBI Taxonomy" id="1008459"/>
    <lineage>
        <taxon>Bacteria</taxon>
        <taxon>Pseudomonadati</taxon>
        <taxon>Pseudomonadota</taxon>
        <taxon>Betaproteobacteria</taxon>
        <taxon>Burkholderiales</taxon>
        <taxon>Alcaligenaceae</taxon>
        <taxon>Taylorella</taxon>
    </lineage>
</organism>
<evidence type="ECO:0000313" key="6">
    <source>
        <dbReference type="EMBL" id="AEP36412.1"/>
    </source>
</evidence>
<reference evidence="6 7" key="2">
    <citation type="journal article" date="2012" name="PLoS ONE">
        <title>Genomic characterization of the taylorella genus.</title>
        <authorList>
            <person name="Hebert L."/>
            <person name="Moumen B."/>
            <person name="Pons N."/>
            <person name="Duquesne F."/>
            <person name="Breuil M.F."/>
            <person name="Goux D."/>
            <person name="Batto J.M."/>
            <person name="Laugier C."/>
            <person name="Renault P."/>
            <person name="Petry S."/>
        </authorList>
    </citation>
    <scope>NUCLEOTIDE SEQUENCE [LARGE SCALE GENOMIC DNA]</scope>
    <source>
        <strain evidence="6 7">MCE3</strain>
    </source>
</reference>
<dbReference type="InterPro" id="IPR001537">
    <property type="entry name" value="SpoU_MeTrfase"/>
</dbReference>
<dbReference type="Proteomes" id="UP000009284">
    <property type="component" value="Chromosome"/>
</dbReference>